<keyword evidence="2" id="KW-0472">Membrane</keyword>
<accession>A0A2V3VKX7</accession>
<dbReference type="AlphaFoldDB" id="A0A2V3VKX7"/>
<evidence type="ECO:0000256" key="2">
    <source>
        <dbReference type="SAM" id="Phobius"/>
    </source>
</evidence>
<proteinExistence type="predicted"/>
<dbReference type="RefSeq" id="WP_110397326.1">
    <property type="nucleotide sequence ID" value="NZ_JBHUHB010000001.1"/>
</dbReference>
<evidence type="ECO:0000313" key="5">
    <source>
        <dbReference type="Proteomes" id="UP000247978"/>
    </source>
</evidence>
<dbReference type="GO" id="GO:0004722">
    <property type="term" value="F:protein serine/threonine phosphatase activity"/>
    <property type="evidence" value="ECO:0007669"/>
    <property type="project" value="InterPro"/>
</dbReference>
<dbReference type="InterPro" id="IPR001932">
    <property type="entry name" value="PPM-type_phosphatase-like_dom"/>
</dbReference>
<sequence length="809" mass="91035">MSQTLKIETILHSKRTRIKKGIKASIKEIFIEKQLLLLLVGLLLGRAVILYNISPFAIAFLATAWAIYQKRTLTMLIFILLGAWSQSIEHAVYISLSLVVFMFLTRFLKDRSNLKMLMLFVFLSTVVARIFLYSLPSPITTYEWLHLLIEGVLGIVLLLIFMQSIPLLALKRYQPALKNEEIICIIILLASILTGFIGWEVYAVSLEHVFSRYIVLTLAFVGGAAIGSTVGVVTGLILSLANVANLYQMSLLAFSGLLGGLLQEGKKHGVSLGLLVGTFLVGIYGDMQTLTATMLESSIAILLFYLTPNNLLKQMSKYIPGTTEYSYEERKYLQKIRDVTAQRVEQYSAVFEALSKSFIQSTESQNEQEHMDETDYFLSLVTEKTCQMCFMKKRCWQNRFEETYSLMELLKNDLVLHQEVDPLHMKKFENHCVKSKQVIDAMVNEVSLLTINKKLKKQVVESKKIVADQLKGVSDVMDNFAKEIVKERQRHEKQEIQIVRALKQMDIHLEKIDIYQLEKGTIDIEMSIIFYDYHGEGSKLIAPVLSDILQETIIVKEEDISPFPNGVSFLTFGSARQYTVETGVAVAAKGGGLVSGDSYTTMELGKGKYALAISDGMGNGIRAREESMETLRLLEQILQTGISEQVAIQSINSILALRTTDEIFATLDLAIINLHNAALRFLKIGSSPSFIKRGDEVIQIEANNLPMGIIEYVDLETVSETLKSGDILIMMSDGVFDGPKQIKNNDLWLQRKIRNMKTQEPQAIADLLLEEVVRGELGVIRDDMTVVVAKIKKHKPKWATIPVMHSEAK</sequence>
<reference evidence="4 5" key="1">
    <citation type="submission" date="2018-05" db="EMBL/GenBank/DDBJ databases">
        <title>Genomic Encyclopedia of Type Strains, Phase IV (KMG-IV): sequencing the most valuable type-strain genomes for metagenomic binning, comparative biology and taxonomic classification.</title>
        <authorList>
            <person name="Goeker M."/>
        </authorList>
    </citation>
    <scope>NUCLEOTIDE SEQUENCE [LARGE SCALE GENOMIC DNA]</scope>
    <source>
        <strain evidence="4 5">DSM 28556</strain>
    </source>
</reference>
<keyword evidence="2" id="KW-1133">Transmembrane helix</keyword>
<keyword evidence="5" id="KW-1185">Reference proteome</keyword>
<evidence type="ECO:0000259" key="3">
    <source>
        <dbReference type="PROSITE" id="PS51746"/>
    </source>
</evidence>
<dbReference type="PANTHER" id="PTHR43156">
    <property type="entry name" value="STAGE II SPORULATION PROTEIN E-RELATED"/>
    <property type="match status" value="1"/>
</dbReference>
<dbReference type="InterPro" id="IPR045768">
    <property type="entry name" value="SpoIIE_N"/>
</dbReference>
<dbReference type="OrthoDB" id="9763774at2"/>
<feature type="transmembrane region" description="Helical" evidence="2">
    <location>
        <begin position="214"/>
        <end position="247"/>
    </location>
</feature>
<keyword evidence="2" id="KW-0812">Transmembrane</keyword>
<name>A0A2V3VKX7_9BACI</name>
<dbReference type="InterPro" id="IPR052016">
    <property type="entry name" value="Bact_Sigma-Reg"/>
</dbReference>
<feature type="transmembrane region" description="Helical" evidence="2">
    <location>
        <begin position="35"/>
        <end position="68"/>
    </location>
</feature>
<dbReference type="Pfam" id="PF07228">
    <property type="entry name" value="SpoIIE"/>
    <property type="match status" value="1"/>
</dbReference>
<dbReference type="Proteomes" id="UP000247978">
    <property type="component" value="Unassembled WGS sequence"/>
</dbReference>
<dbReference type="SMART" id="SM00331">
    <property type="entry name" value="PP2C_SIG"/>
    <property type="match status" value="1"/>
</dbReference>
<gene>
    <name evidence="4" type="ORF">DFR56_12156</name>
</gene>
<organism evidence="4 5">
    <name type="scientific">Pseudogracilibacillus auburnensis</name>
    <dbReference type="NCBI Taxonomy" id="1494959"/>
    <lineage>
        <taxon>Bacteria</taxon>
        <taxon>Bacillati</taxon>
        <taxon>Bacillota</taxon>
        <taxon>Bacilli</taxon>
        <taxon>Bacillales</taxon>
        <taxon>Bacillaceae</taxon>
        <taxon>Pseudogracilibacillus</taxon>
    </lineage>
</organism>
<dbReference type="InterPro" id="IPR036457">
    <property type="entry name" value="PPM-type-like_dom_sf"/>
</dbReference>
<evidence type="ECO:0000256" key="1">
    <source>
        <dbReference type="ARBA" id="ARBA00022801"/>
    </source>
</evidence>
<dbReference type="Gene3D" id="3.60.40.10">
    <property type="entry name" value="PPM-type phosphatase domain"/>
    <property type="match status" value="1"/>
</dbReference>
<comment type="caution">
    <text evidence="4">The sequence shown here is derived from an EMBL/GenBank/DDBJ whole genome shotgun (WGS) entry which is preliminary data.</text>
</comment>
<dbReference type="EMBL" id="QJJQ01000021">
    <property type="protein sequence ID" value="PXW81561.1"/>
    <property type="molecule type" value="Genomic_DNA"/>
</dbReference>
<evidence type="ECO:0000313" key="4">
    <source>
        <dbReference type="EMBL" id="PXW81561.1"/>
    </source>
</evidence>
<dbReference type="SUPFAM" id="SSF81606">
    <property type="entry name" value="PP2C-like"/>
    <property type="match status" value="1"/>
</dbReference>
<feature type="domain" description="PPM-type phosphatase" evidence="3">
    <location>
        <begin position="581"/>
        <end position="791"/>
    </location>
</feature>
<dbReference type="InterPro" id="IPR014221">
    <property type="entry name" value="SpoII_E"/>
</dbReference>
<dbReference type="SMART" id="SM00332">
    <property type="entry name" value="PP2Cc"/>
    <property type="match status" value="1"/>
</dbReference>
<dbReference type="PROSITE" id="PS51746">
    <property type="entry name" value="PPM_2"/>
    <property type="match status" value="1"/>
</dbReference>
<dbReference type="Pfam" id="PF19732">
    <property type="entry name" value="SpoIIE_N"/>
    <property type="match status" value="1"/>
</dbReference>
<feature type="transmembrane region" description="Helical" evidence="2">
    <location>
        <begin position="116"/>
        <end position="135"/>
    </location>
</feature>
<feature type="transmembrane region" description="Helical" evidence="2">
    <location>
        <begin position="182"/>
        <end position="202"/>
    </location>
</feature>
<protein>
    <submittedName>
        <fullName evidence="4">Stage II sporulation protein E</fullName>
    </submittedName>
</protein>
<feature type="transmembrane region" description="Helical" evidence="2">
    <location>
        <begin position="147"/>
        <end position="170"/>
    </location>
</feature>
<dbReference type="NCBIfam" id="TIGR02865">
    <property type="entry name" value="spore_II_E"/>
    <property type="match status" value="1"/>
</dbReference>
<dbReference type="PANTHER" id="PTHR43156:SF2">
    <property type="entry name" value="STAGE II SPORULATION PROTEIN E"/>
    <property type="match status" value="1"/>
</dbReference>
<feature type="transmembrane region" description="Helical" evidence="2">
    <location>
        <begin position="74"/>
        <end position="104"/>
    </location>
</feature>
<keyword evidence="1" id="KW-0378">Hydrolase</keyword>